<dbReference type="NCBIfam" id="TIGR01494">
    <property type="entry name" value="ATPase_P-type"/>
    <property type="match status" value="3"/>
</dbReference>
<dbReference type="SUPFAM" id="SSF81653">
    <property type="entry name" value="Calcium ATPase, transduction domain A"/>
    <property type="match status" value="1"/>
</dbReference>
<dbReference type="SUPFAM" id="SSF56784">
    <property type="entry name" value="HAD-like"/>
    <property type="match status" value="1"/>
</dbReference>
<evidence type="ECO:0000256" key="3">
    <source>
        <dbReference type="ARBA" id="ARBA00008109"/>
    </source>
</evidence>
<evidence type="ECO:0000256" key="6">
    <source>
        <dbReference type="ARBA" id="ARBA00022741"/>
    </source>
</evidence>
<feature type="transmembrane region" description="Helical" evidence="13">
    <location>
        <begin position="1096"/>
        <end position="1121"/>
    </location>
</feature>
<dbReference type="SFLD" id="SFLDG00002">
    <property type="entry name" value="C1.7:_P-type_atpase_like"/>
    <property type="match status" value="1"/>
</dbReference>
<keyword evidence="10 13" id="KW-1133">Transmembrane helix</keyword>
<evidence type="ECO:0000256" key="9">
    <source>
        <dbReference type="ARBA" id="ARBA00022967"/>
    </source>
</evidence>
<dbReference type="InterPro" id="IPR006539">
    <property type="entry name" value="P-type_ATPase_IV"/>
</dbReference>
<evidence type="ECO:0000313" key="18">
    <source>
        <dbReference type="Proteomes" id="UP001159405"/>
    </source>
</evidence>
<dbReference type="InterPro" id="IPR018303">
    <property type="entry name" value="ATPase_P-typ_P_site"/>
</dbReference>
<dbReference type="InterPro" id="IPR036412">
    <property type="entry name" value="HAD-like_sf"/>
</dbReference>
<dbReference type="CDD" id="cd02073">
    <property type="entry name" value="P-type_ATPase_APLT_Dnf-like"/>
    <property type="match status" value="1"/>
</dbReference>
<comment type="subcellular location">
    <subcellularLocation>
        <location evidence="2">Endomembrane system</location>
    </subcellularLocation>
    <subcellularLocation>
        <location evidence="1 13">Membrane</location>
        <topology evidence="1 13">Multi-pass membrane protein</topology>
    </subcellularLocation>
</comment>
<dbReference type="Pfam" id="PF13246">
    <property type="entry name" value="Cation_ATPase"/>
    <property type="match status" value="1"/>
</dbReference>
<dbReference type="PANTHER" id="PTHR24092">
    <property type="entry name" value="PROBABLE PHOSPHOLIPID-TRANSPORTING ATPASE"/>
    <property type="match status" value="1"/>
</dbReference>
<evidence type="ECO:0000256" key="12">
    <source>
        <dbReference type="ARBA" id="ARBA00034036"/>
    </source>
</evidence>
<comment type="caution">
    <text evidence="17">The sequence shown here is derived from an EMBL/GenBank/DDBJ whole genome shotgun (WGS) entry which is preliminary data.</text>
</comment>
<feature type="transmembrane region" description="Helical" evidence="13">
    <location>
        <begin position="402"/>
        <end position="421"/>
    </location>
</feature>
<reference evidence="17 18" key="1">
    <citation type="submission" date="2022-05" db="EMBL/GenBank/DDBJ databases">
        <authorList>
            <consortium name="Genoscope - CEA"/>
            <person name="William W."/>
        </authorList>
    </citation>
    <scope>NUCLEOTIDE SEQUENCE [LARGE SCALE GENOMIC DNA]</scope>
</reference>
<dbReference type="Pfam" id="PF00122">
    <property type="entry name" value="E1-E2_ATPase"/>
    <property type="match status" value="1"/>
</dbReference>
<name>A0ABN8MZY2_9CNID</name>
<evidence type="ECO:0000259" key="15">
    <source>
        <dbReference type="Pfam" id="PF16209"/>
    </source>
</evidence>
<dbReference type="PROSITE" id="PS00154">
    <property type="entry name" value="ATPASE_E1_E2"/>
    <property type="match status" value="1"/>
</dbReference>
<evidence type="ECO:0000256" key="13">
    <source>
        <dbReference type="RuleBase" id="RU362033"/>
    </source>
</evidence>
<dbReference type="PRINTS" id="PR00119">
    <property type="entry name" value="CATATPASE"/>
</dbReference>
<dbReference type="InterPro" id="IPR032631">
    <property type="entry name" value="P-type_ATPase_N"/>
</dbReference>
<dbReference type="SFLD" id="SFLDS00003">
    <property type="entry name" value="Haloacid_Dehalogenase"/>
    <property type="match status" value="1"/>
</dbReference>
<dbReference type="NCBIfam" id="TIGR01652">
    <property type="entry name" value="ATPase-Plipid"/>
    <property type="match status" value="2"/>
</dbReference>
<dbReference type="Proteomes" id="UP001159405">
    <property type="component" value="Unassembled WGS sequence"/>
</dbReference>
<dbReference type="InterPro" id="IPR044492">
    <property type="entry name" value="P_typ_ATPase_HD_dom"/>
</dbReference>
<keyword evidence="8 13" id="KW-0460">Magnesium</keyword>
<dbReference type="Pfam" id="PF16209">
    <property type="entry name" value="PhoLip_ATPase_N"/>
    <property type="match status" value="1"/>
</dbReference>
<dbReference type="SUPFAM" id="SSF81660">
    <property type="entry name" value="Metal cation-transporting ATPase, ATP-binding domain N"/>
    <property type="match status" value="1"/>
</dbReference>
<evidence type="ECO:0000256" key="11">
    <source>
        <dbReference type="ARBA" id="ARBA00023136"/>
    </source>
</evidence>
<keyword evidence="18" id="KW-1185">Reference proteome</keyword>
<dbReference type="PANTHER" id="PTHR24092:SF150">
    <property type="entry name" value="PHOSPHOLIPID-TRANSPORTING ATPASE"/>
    <property type="match status" value="1"/>
</dbReference>
<evidence type="ECO:0000256" key="8">
    <source>
        <dbReference type="ARBA" id="ARBA00022842"/>
    </source>
</evidence>
<dbReference type="Gene3D" id="2.70.150.10">
    <property type="entry name" value="Calcium-transporting ATPase, cytoplasmic transduction domain A"/>
    <property type="match status" value="1"/>
</dbReference>
<evidence type="ECO:0000256" key="7">
    <source>
        <dbReference type="ARBA" id="ARBA00022840"/>
    </source>
</evidence>
<comment type="catalytic activity">
    <reaction evidence="12 13">
        <text>ATP + H2O + phospholipidSide 1 = ADP + phosphate + phospholipidSide 2.</text>
        <dbReference type="EC" id="7.6.2.1"/>
    </reaction>
</comment>
<keyword evidence="11 13" id="KW-0472">Membrane</keyword>
<feature type="domain" description="P-type ATPase N-terminal" evidence="15">
    <location>
        <begin position="104"/>
        <end position="163"/>
    </location>
</feature>
<evidence type="ECO:0000259" key="14">
    <source>
        <dbReference type="Pfam" id="PF00122"/>
    </source>
</evidence>
<evidence type="ECO:0000256" key="5">
    <source>
        <dbReference type="ARBA" id="ARBA00022723"/>
    </source>
</evidence>
<feature type="domain" description="P-type ATPase C-terminal" evidence="16">
    <location>
        <begin position="879"/>
        <end position="1131"/>
    </location>
</feature>
<evidence type="ECO:0000259" key="16">
    <source>
        <dbReference type="Pfam" id="PF16212"/>
    </source>
</evidence>
<feature type="transmembrane region" description="Helical" evidence="13">
    <location>
        <begin position="360"/>
        <end position="381"/>
    </location>
</feature>
<feature type="domain" description="P-type ATPase A" evidence="14">
    <location>
        <begin position="193"/>
        <end position="255"/>
    </location>
</feature>
<evidence type="ECO:0000256" key="1">
    <source>
        <dbReference type="ARBA" id="ARBA00004141"/>
    </source>
</evidence>
<keyword evidence="9 13" id="KW-1278">Translocase</keyword>
<dbReference type="InterPro" id="IPR023299">
    <property type="entry name" value="ATPase_P-typ_cyto_dom_N"/>
</dbReference>
<dbReference type="EC" id="7.6.2.1" evidence="13"/>
<keyword evidence="5" id="KW-0479">Metal-binding</keyword>
<dbReference type="InterPro" id="IPR001757">
    <property type="entry name" value="P_typ_ATPase"/>
</dbReference>
<dbReference type="Gene3D" id="3.40.1110.10">
    <property type="entry name" value="Calcium-transporting ATPase, cytoplasmic domain N"/>
    <property type="match status" value="1"/>
</dbReference>
<feature type="transmembrane region" description="Helical" evidence="13">
    <location>
        <begin position="1061"/>
        <end position="1084"/>
    </location>
</feature>
<keyword evidence="6 13" id="KW-0547">Nucleotide-binding</keyword>
<sequence>MNIGRGSYNVVNRRESSELFDVLESGETSATGGFLFRRFVGDFLPSFEPLYAASQVVWLGPQIMAEGYKLTSVGSKADGSNENYGSLKSDSTDGSEADRIIIINKPQTHQFCSNKISTAKYNFLTFLPKFLLEQFSRYSNVFFLFIALLQQIDDVSPTGRYTTAVPLLFVLSCSAVKEIIEDYKRHKADDQVNNRRVKVLRDNTLQSLLWTEVQVGDIVKVVNGQFFPADLIILSSSEPMGMCYIETSNLDGETNLKIRQALPLTAKMTSLLEVRCMQGRVECEGPNNRLYDFVGNITLQSQKSVPVGPDQILLRGAHLRNTQWVFGLAVYTGHDSKLMQNSTAAPIKRSNVDHTTNIQILFLFGLLLVLALCSTIGFKIWTDNHRDTDWYLGYSGKKAQNLGMSFLTFIILYNNLIPISLTVTLEVVKFIQAIFINLDIDMYYDETDTPAMARTSNLNEELGQVRYIFSDKTGTLTRNVMEFKKCSIGGISYSGDEEAFIDPALLDNLREHHPTASVIREFLTLLAVCHTVVPERDPSNPDKIIYQAASPDEGALVKGAKKLGFSFNVRTPTSVIINAMGQEEVYEVLNVLEFNSTRKRMSVIVRTPEGKIKLYCKGADTVIFERLQEKQMYMDSTVKHLEEFAKEGLRTLCIAMAELEPEEFQRWSDIYYNASTSLENREQNVDEAAELIEKNLFLLGATAIEDKLQEGVPESIAALADADIKIWVLTGDKQETAINIGYACRLLTAKMKLLICGEETLDGTREWLNEHLRSIGRVSSHKKPPKIREDLGLIVTGKTLLHGLSDELKMSFLDLALSCKAVICCRVSPLQKAQVVKLVKQHVKDAITLAIGDGANDVGMIQAAHVGVGISGVEGLQAASASDYAIAQFRYLNKLLFVHGAWSYQRLAKLILYSFYKNVCLYVIELWFALDNGFSGQILFDKWCIGIYNVVFTSVPPLAIGLFDRTVSSDSMLKYPKLYKASQNAEIYNSKVFWMWIAQSVYHSLLLFYLPCFMLRHEAPFRSGVVVGEWFLGNVVYTLVVITVCLKAGMELDTWNWLCHVAIWGSIASWFIFLLIYCIPDIALYIAPDMMGQDRMLYSCAVFWISLSIIPMITLLADFLYKIFKRTFFKTLMQEIQEVETEHGDPSRLIKSDHAVHKQIWTRDEAFEDRKDRGASALGFAFSQEEDARVGQAELIRRYDTTLKKPRGD</sequence>
<feature type="transmembrane region" description="Helical" evidence="13">
    <location>
        <begin position="993"/>
        <end position="1015"/>
    </location>
</feature>
<feature type="transmembrane region" description="Helical" evidence="13">
    <location>
        <begin position="1027"/>
        <end position="1049"/>
    </location>
</feature>
<dbReference type="InterPro" id="IPR008250">
    <property type="entry name" value="ATPase_P-typ_transduc_dom_A_sf"/>
</dbReference>
<evidence type="ECO:0000256" key="10">
    <source>
        <dbReference type="ARBA" id="ARBA00022989"/>
    </source>
</evidence>
<evidence type="ECO:0000313" key="17">
    <source>
        <dbReference type="EMBL" id="CAH3039174.1"/>
    </source>
</evidence>
<dbReference type="InterPro" id="IPR059000">
    <property type="entry name" value="ATPase_P-type_domA"/>
</dbReference>
<evidence type="ECO:0000256" key="4">
    <source>
        <dbReference type="ARBA" id="ARBA00022692"/>
    </source>
</evidence>
<keyword evidence="4 13" id="KW-0812">Transmembrane</keyword>
<accession>A0ABN8MZY2</accession>
<dbReference type="EMBL" id="CALNXK010000007">
    <property type="protein sequence ID" value="CAH3039174.1"/>
    <property type="molecule type" value="Genomic_DNA"/>
</dbReference>
<gene>
    <name evidence="17" type="ORF">PLOB_00043028</name>
</gene>
<dbReference type="SFLD" id="SFLDF00027">
    <property type="entry name" value="p-type_atpase"/>
    <property type="match status" value="1"/>
</dbReference>
<dbReference type="InterPro" id="IPR023298">
    <property type="entry name" value="ATPase_P-typ_TM_dom_sf"/>
</dbReference>
<dbReference type="InterPro" id="IPR032630">
    <property type="entry name" value="P_typ_ATPase_c"/>
</dbReference>
<dbReference type="Pfam" id="PF16212">
    <property type="entry name" value="PhoLip_ATPase_C"/>
    <property type="match status" value="1"/>
</dbReference>
<dbReference type="SUPFAM" id="SSF81665">
    <property type="entry name" value="Calcium ATPase, transmembrane domain M"/>
    <property type="match status" value="1"/>
</dbReference>
<keyword evidence="7 13" id="KW-0067">ATP-binding</keyword>
<evidence type="ECO:0000256" key="2">
    <source>
        <dbReference type="ARBA" id="ARBA00004308"/>
    </source>
</evidence>
<organism evidence="17 18">
    <name type="scientific">Porites lobata</name>
    <dbReference type="NCBI Taxonomy" id="104759"/>
    <lineage>
        <taxon>Eukaryota</taxon>
        <taxon>Metazoa</taxon>
        <taxon>Cnidaria</taxon>
        <taxon>Anthozoa</taxon>
        <taxon>Hexacorallia</taxon>
        <taxon>Scleractinia</taxon>
        <taxon>Fungiina</taxon>
        <taxon>Poritidae</taxon>
        <taxon>Porites</taxon>
    </lineage>
</organism>
<dbReference type="InterPro" id="IPR023214">
    <property type="entry name" value="HAD_sf"/>
</dbReference>
<comment type="similarity">
    <text evidence="3 13">Belongs to the cation transport ATPase (P-type) (TC 3.A.3) family. Type IV subfamily.</text>
</comment>
<dbReference type="Gene3D" id="3.40.50.1000">
    <property type="entry name" value="HAD superfamily/HAD-like"/>
    <property type="match status" value="1"/>
</dbReference>
<protein>
    <recommendedName>
        <fullName evidence="13">Phospholipid-transporting ATPase</fullName>
        <ecNumber evidence="13">7.6.2.1</ecNumber>
    </recommendedName>
</protein>
<proteinExistence type="inferred from homology"/>